<evidence type="ECO:0000313" key="6">
    <source>
        <dbReference type="EMBL" id="KAJ2849381.1"/>
    </source>
</evidence>
<protein>
    <submittedName>
        <fullName evidence="6">Calcium/calmodulin-dependent protein kinase type I</fullName>
        <ecNumber evidence="6">2.7.11.17</ecNumber>
    </submittedName>
</protein>
<feature type="domain" description="Protein kinase" evidence="5">
    <location>
        <begin position="31"/>
        <end position="298"/>
    </location>
</feature>
<evidence type="ECO:0000313" key="7">
    <source>
        <dbReference type="Proteomes" id="UP001139887"/>
    </source>
</evidence>
<keyword evidence="6" id="KW-0418">Kinase</keyword>
<reference evidence="6" key="1">
    <citation type="submission" date="2022-07" db="EMBL/GenBank/DDBJ databases">
        <title>Phylogenomic reconstructions and comparative analyses of Kickxellomycotina fungi.</title>
        <authorList>
            <person name="Reynolds N.K."/>
            <person name="Stajich J.E."/>
            <person name="Barry K."/>
            <person name="Grigoriev I.V."/>
            <person name="Crous P."/>
            <person name="Smith M.E."/>
        </authorList>
    </citation>
    <scope>NUCLEOTIDE SEQUENCE</scope>
    <source>
        <strain evidence="6">NRRL 1566</strain>
    </source>
</reference>
<dbReference type="OrthoDB" id="40902at2759"/>
<evidence type="ECO:0000256" key="4">
    <source>
        <dbReference type="SAM" id="MobiDB-lite"/>
    </source>
</evidence>
<dbReference type="InterPro" id="IPR000719">
    <property type="entry name" value="Prot_kinase_dom"/>
</dbReference>
<organism evidence="6 7">
    <name type="scientific">Coemansia brasiliensis</name>
    <dbReference type="NCBI Taxonomy" id="2650707"/>
    <lineage>
        <taxon>Eukaryota</taxon>
        <taxon>Fungi</taxon>
        <taxon>Fungi incertae sedis</taxon>
        <taxon>Zoopagomycota</taxon>
        <taxon>Kickxellomycotina</taxon>
        <taxon>Kickxellomycetes</taxon>
        <taxon>Kickxellales</taxon>
        <taxon>Kickxellaceae</taxon>
        <taxon>Coemansia</taxon>
    </lineage>
</organism>
<dbReference type="CDD" id="cd05117">
    <property type="entry name" value="STKc_CAMK"/>
    <property type="match status" value="1"/>
</dbReference>
<proteinExistence type="predicted"/>
<evidence type="ECO:0000256" key="2">
    <source>
        <dbReference type="ARBA" id="ARBA00022840"/>
    </source>
</evidence>
<dbReference type="PROSITE" id="PS00107">
    <property type="entry name" value="PROTEIN_KINASE_ATP"/>
    <property type="match status" value="1"/>
</dbReference>
<dbReference type="EMBL" id="JANBUW010000082">
    <property type="protein sequence ID" value="KAJ2849381.1"/>
    <property type="molecule type" value="Genomic_DNA"/>
</dbReference>
<dbReference type="SMART" id="SM00220">
    <property type="entry name" value="S_TKc"/>
    <property type="match status" value="1"/>
</dbReference>
<dbReference type="AlphaFoldDB" id="A0A9W8IEB0"/>
<keyword evidence="1 3" id="KW-0547">Nucleotide-binding</keyword>
<keyword evidence="2 3" id="KW-0067">ATP-binding</keyword>
<evidence type="ECO:0000259" key="5">
    <source>
        <dbReference type="PROSITE" id="PS50011"/>
    </source>
</evidence>
<dbReference type="PANTHER" id="PTHR24347">
    <property type="entry name" value="SERINE/THREONINE-PROTEIN KINASE"/>
    <property type="match status" value="1"/>
</dbReference>
<dbReference type="FunFam" id="1.10.510.10:FF:000571">
    <property type="entry name" value="Maternal embryonic leucine zipper kinase"/>
    <property type="match status" value="1"/>
</dbReference>
<gene>
    <name evidence="6" type="primary">cmk1</name>
    <name evidence="6" type="ORF">IWW36_002672</name>
</gene>
<evidence type="ECO:0000256" key="1">
    <source>
        <dbReference type="ARBA" id="ARBA00022741"/>
    </source>
</evidence>
<dbReference type="InterPro" id="IPR008271">
    <property type="entry name" value="Ser/Thr_kinase_AS"/>
</dbReference>
<keyword evidence="6" id="KW-0808">Transferase</keyword>
<dbReference type="InterPro" id="IPR017441">
    <property type="entry name" value="Protein_kinase_ATP_BS"/>
</dbReference>
<dbReference type="GO" id="GO:0005524">
    <property type="term" value="F:ATP binding"/>
    <property type="evidence" value="ECO:0007669"/>
    <property type="project" value="UniProtKB-UniRule"/>
</dbReference>
<name>A0A9W8IEB0_9FUNG</name>
<dbReference type="Proteomes" id="UP001139887">
    <property type="component" value="Unassembled WGS sequence"/>
</dbReference>
<dbReference type="Gene3D" id="1.10.510.10">
    <property type="entry name" value="Transferase(Phosphotransferase) domain 1"/>
    <property type="match status" value="1"/>
</dbReference>
<keyword evidence="7" id="KW-1185">Reference proteome</keyword>
<dbReference type="PROSITE" id="PS00108">
    <property type="entry name" value="PROTEIN_KINASE_ST"/>
    <property type="match status" value="1"/>
</dbReference>
<dbReference type="PROSITE" id="PS50011">
    <property type="entry name" value="PROTEIN_KINASE_DOM"/>
    <property type="match status" value="1"/>
</dbReference>
<evidence type="ECO:0000256" key="3">
    <source>
        <dbReference type="PROSITE-ProRule" id="PRU10141"/>
    </source>
</evidence>
<feature type="region of interest" description="Disordered" evidence="4">
    <location>
        <begin position="1"/>
        <end position="29"/>
    </location>
</feature>
<comment type="caution">
    <text evidence="6">The sequence shown here is derived from an EMBL/GenBank/DDBJ whole genome shotgun (WGS) entry which is preliminary data.</text>
</comment>
<feature type="binding site" evidence="3">
    <location>
        <position position="60"/>
    </location>
    <ligand>
        <name>ATP</name>
        <dbReference type="ChEBI" id="CHEBI:30616"/>
    </ligand>
</feature>
<dbReference type="InterPro" id="IPR011009">
    <property type="entry name" value="Kinase-like_dom_sf"/>
</dbReference>
<feature type="compositionally biased region" description="Polar residues" evidence="4">
    <location>
        <begin position="1"/>
        <end position="14"/>
    </location>
</feature>
<dbReference type="Pfam" id="PF00069">
    <property type="entry name" value="Pkinase"/>
    <property type="match status" value="1"/>
</dbReference>
<sequence length="518" mass="58397">MQAGNQKYNASSNGARRENNNSRDQSIPCKYKSGKLIGQGTYADVKEMEHIETGQYYAGKIINRHRMGGDTRLIDNEIAVMKRLSRRHPNILSLVDHFNTLNNTYLITELCTGGELYNYISQRKRLGEMEAAYIVKQIVCGVKFLHDHNIMHRDLKTENCFVRNDEFGTPESIAIGDFGMAHFVPDDDSRIVTNICGTPGYMAPEMLQRSGHGKPVDMWAVGVITYFVLSGTNPFQRHGHPNRSRAEYYATINASYEFLPADCWRTVSKAARDFIKSLLIVDPAKRMTAKQALEHPWLRNCPTIEERISESVFNSYTQIIDTHSMMHEQHESQIPNIASQPCGATEAIQQRQVPNSYATVSDQHTASMERRSDNSHLLPKATSLKKAANADACAENQMDIDSYANFGRFMPNEQHQLDIIPESAFTQQQDDSSRAGDISQDVSAALSPITPGNISNFMIIQDNAGADAESKSRYYLRPRHHIQQQKAAHANQNQNWLLTPVHSATNLASMITYPQVYH</sequence>
<dbReference type="EC" id="2.7.11.17" evidence="6"/>
<dbReference type="SUPFAM" id="SSF56112">
    <property type="entry name" value="Protein kinase-like (PK-like)"/>
    <property type="match status" value="1"/>
</dbReference>
<accession>A0A9W8IEB0</accession>
<dbReference type="GO" id="GO:0004683">
    <property type="term" value="F:calcium/calmodulin-dependent protein kinase activity"/>
    <property type="evidence" value="ECO:0007669"/>
    <property type="project" value="UniProtKB-EC"/>
</dbReference>